<proteinExistence type="predicted"/>
<dbReference type="AlphaFoldDB" id="A0A2A4G3E4"/>
<keyword evidence="3" id="KW-1185">Reference proteome</keyword>
<evidence type="ECO:0000259" key="1">
    <source>
        <dbReference type="Pfam" id="PF09206"/>
    </source>
</evidence>
<dbReference type="InterPro" id="IPR015289">
    <property type="entry name" value="A-L-arabinofuranosidase_B_cat"/>
</dbReference>
<name>A0A2A4G3E4_9FLAO</name>
<evidence type="ECO:0000313" key="2">
    <source>
        <dbReference type="EMBL" id="PCE62951.1"/>
    </source>
</evidence>
<dbReference type="Proteomes" id="UP000219559">
    <property type="component" value="Unassembled WGS sequence"/>
</dbReference>
<dbReference type="Gene3D" id="2.60.120.200">
    <property type="match status" value="1"/>
</dbReference>
<dbReference type="Pfam" id="PF09206">
    <property type="entry name" value="ArabFuran-catal"/>
    <property type="match status" value="1"/>
</dbReference>
<sequence length="297" mass="33590">MSVYGQIGQHNQYPTLTPMRAVDELPGILDNIATDLAAAYSLRKLKGDYTGPLIRLRRASDNAERNFYSQDNDIWIDQTAISNWAGGANLFVVLWYDQSGNEFHALQNVQNKQPRFYNNPTTPFWQGDGSNDILEIQADTRTQLTNNGREASIFLITQATNRSQFTFGAVQDSNRSNRWQAHINWSNNNLYFDPGDCCQSGRNFNNSGTSYTQDKLYTFVRRTNSRIVNVNGVNRMNNAYSSSYAYTATTLFGIGGASGINFQYANNHFMEFIMYHSDVPAATINTLESDMMGYWGL</sequence>
<comment type="caution">
    <text evidence="2">The sequence shown here is derived from an EMBL/GenBank/DDBJ whole genome shotgun (WGS) entry which is preliminary data.</text>
</comment>
<organism evidence="2 3">
    <name type="scientific">Sediminicola luteus</name>
    <dbReference type="NCBI Taxonomy" id="319238"/>
    <lineage>
        <taxon>Bacteria</taxon>
        <taxon>Pseudomonadati</taxon>
        <taxon>Bacteroidota</taxon>
        <taxon>Flavobacteriia</taxon>
        <taxon>Flavobacteriales</taxon>
        <taxon>Flavobacteriaceae</taxon>
        <taxon>Sediminicola</taxon>
    </lineage>
</organism>
<reference evidence="2 3" key="1">
    <citation type="submission" date="2017-04" db="EMBL/GenBank/DDBJ databases">
        <title>A new member of the family Flavobacteriaceae isolated from ascidians.</title>
        <authorList>
            <person name="Chen L."/>
        </authorList>
    </citation>
    <scope>NUCLEOTIDE SEQUENCE [LARGE SCALE GENOMIC DNA]</scope>
    <source>
        <strain evidence="2 3">HQA918</strain>
    </source>
</reference>
<accession>A0A2A4G3E4</accession>
<gene>
    <name evidence="2" type="ORF">B7P33_16885</name>
</gene>
<evidence type="ECO:0000313" key="3">
    <source>
        <dbReference type="Proteomes" id="UP000219559"/>
    </source>
</evidence>
<dbReference type="EMBL" id="NBWU01000007">
    <property type="protein sequence ID" value="PCE62951.1"/>
    <property type="molecule type" value="Genomic_DNA"/>
</dbReference>
<feature type="domain" description="Alpha-L-arabinofuranosidase B catalytic" evidence="1">
    <location>
        <begin position="34"/>
        <end position="110"/>
    </location>
</feature>
<protein>
    <recommendedName>
        <fullName evidence="1">Alpha-L-arabinofuranosidase B catalytic domain-containing protein</fullName>
    </recommendedName>
</protein>